<dbReference type="GO" id="GO:0003677">
    <property type="term" value="F:DNA binding"/>
    <property type="evidence" value="ECO:0007669"/>
    <property type="project" value="UniProtKB-KW"/>
</dbReference>
<protein>
    <submittedName>
        <fullName evidence="2">DNA-binding protein</fullName>
    </submittedName>
</protein>
<evidence type="ECO:0000313" key="2">
    <source>
        <dbReference type="EMBL" id="PYI37102.1"/>
    </source>
</evidence>
<keyword evidence="2" id="KW-0238">DNA-binding</keyword>
<dbReference type="EMBL" id="QJVC01000029">
    <property type="protein sequence ID" value="PYI37102.1"/>
    <property type="molecule type" value="Genomic_DNA"/>
</dbReference>
<dbReference type="InterPro" id="IPR041657">
    <property type="entry name" value="HTH_17"/>
</dbReference>
<accession>A0A2V5INZ5</accession>
<dbReference type="OrthoDB" id="5074901at2"/>
<gene>
    <name evidence="2" type="ORF">CVS30_17210</name>
</gene>
<dbReference type="Pfam" id="PF12728">
    <property type="entry name" value="HTH_17"/>
    <property type="match status" value="1"/>
</dbReference>
<reference evidence="2 3" key="1">
    <citation type="submission" date="2018-05" db="EMBL/GenBank/DDBJ databases">
        <title>Genetic diversity of glacier-inhabiting Cryobacterium bacteria in China and description of Cryobacterium mengkeensis sp. nov. and Arthrobacter glacialis sp. nov.</title>
        <authorList>
            <person name="Liu Q."/>
            <person name="Xin Y.-H."/>
        </authorList>
    </citation>
    <scope>NUCLEOTIDE SEQUENCE [LARGE SCALE GENOMIC DNA]</scope>
    <source>
        <strain evidence="2 3">B7</strain>
    </source>
</reference>
<feature type="domain" description="Helix-turn-helix" evidence="1">
    <location>
        <begin position="7"/>
        <end position="57"/>
    </location>
</feature>
<evidence type="ECO:0000313" key="3">
    <source>
        <dbReference type="Proteomes" id="UP000247980"/>
    </source>
</evidence>
<name>A0A2V5INZ5_9MICC</name>
<dbReference type="AlphaFoldDB" id="A0A2V5INZ5"/>
<sequence>MSMVQTWVTTEEAAEELKATRPMVHKLLKNGSLLVAGRAGRSILIDSASVQRYKNRRPLKGRSWNAATAWAALKIIEGGTPRWIDATSRYRLKQRLKIMDTAELAAAVGTKDQVKRYRIAPAGIPRAADYFLPTGTTALNDSVIADRFGLAAGRTDVLEGYLDTVRAPMIVNGLSLVEDPGGNIIMHIVDGGYAFEDPGTPNAAIAVDLMESLNSRERAAGENMLEKIFTRWKEANGG</sequence>
<organism evidence="2 3">
    <name type="scientific">Arthrobacter psychrolactophilus</name>
    <dbReference type="NCBI Taxonomy" id="92442"/>
    <lineage>
        <taxon>Bacteria</taxon>
        <taxon>Bacillati</taxon>
        <taxon>Actinomycetota</taxon>
        <taxon>Actinomycetes</taxon>
        <taxon>Micrococcales</taxon>
        <taxon>Micrococcaceae</taxon>
        <taxon>Arthrobacter</taxon>
    </lineage>
</organism>
<proteinExistence type="predicted"/>
<dbReference type="Proteomes" id="UP000247980">
    <property type="component" value="Unassembled WGS sequence"/>
</dbReference>
<keyword evidence="3" id="KW-1185">Reference proteome</keyword>
<evidence type="ECO:0000259" key="1">
    <source>
        <dbReference type="Pfam" id="PF12728"/>
    </source>
</evidence>
<comment type="caution">
    <text evidence="2">The sequence shown here is derived from an EMBL/GenBank/DDBJ whole genome shotgun (WGS) entry which is preliminary data.</text>
</comment>